<organism evidence="4 5">
    <name type="scientific">Arsenicicoccus bolidensis</name>
    <dbReference type="NCBI Taxonomy" id="229480"/>
    <lineage>
        <taxon>Bacteria</taxon>
        <taxon>Bacillati</taxon>
        <taxon>Actinomycetota</taxon>
        <taxon>Actinomycetes</taxon>
        <taxon>Micrococcales</taxon>
        <taxon>Intrasporangiaceae</taxon>
        <taxon>Arsenicicoccus</taxon>
    </lineage>
</organism>
<dbReference type="CDD" id="cd03801">
    <property type="entry name" value="GT4_PimA-like"/>
    <property type="match status" value="1"/>
</dbReference>
<name>A0ABS9Q5Y5_9MICO</name>
<evidence type="ECO:0000313" key="5">
    <source>
        <dbReference type="Proteomes" id="UP001521931"/>
    </source>
</evidence>
<reference evidence="4 5" key="1">
    <citation type="submission" date="2022-02" db="EMBL/GenBank/DDBJ databases">
        <title>Uncovering new skin microbiome diversity through culturing and metagenomics.</title>
        <authorList>
            <person name="Conlan S."/>
            <person name="Deming C."/>
            <person name="Nisc Comparative Sequencing Program N."/>
            <person name="Segre J.A."/>
        </authorList>
    </citation>
    <scope>NUCLEOTIDE SEQUENCE [LARGE SCALE GENOMIC DNA]</scope>
    <source>
        <strain evidence="4 5">ACRQZ</strain>
    </source>
</reference>
<evidence type="ECO:0000256" key="1">
    <source>
        <dbReference type="ARBA" id="ARBA00021292"/>
    </source>
</evidence>
<keyword evidence="2" id="KW-0808">Transferase</keyword>
<dbReference type="Proteomes" id="UP001521931">
    <property type="component" value="Unassembled WGS sequence"/>
</dbReference>
<dbReference type="InterPro" id="IPR001296">
    <property type="entry name" value="Glyco_trans_1"/>
</dbReference>
<feature type="domain" description="Glycosyl transferase family 1" evidence="3">
    <location>
        <begin position="238"/>
        <end position="394"/>
    </location>
</feature>
<keyword evidence="5" id="KW-1185">Reference proteome</keyword>
<dbReference type="PANTHER" id="PTHR45947">
    <property type="entry name" value="SULFOQUINOVOSYL TRANSFERASE SQD2"/>
    <property type="match status" value="1"/>
</dbReference>
<comment type="caution">
    <text evidence="4">The sequence shown here is derived from an EMBL/GenBank/DDBJ whole genome shotgun (WGS) entry which is preliminary data.</text>
</comment>
<evidence type="ECO:0000256" key="2">
    <source>
        <dbReference type="ARBA" id="ARBA00022679"/>
    </source>
</evidence>
<dbReference type="Pfam" id="PF00534">
    <property type="entry name" value="Glycos_transf_1"/>
    <property type="match status" value="1"/>
</dbReference>
<sequence>MTTAQPQGSDDLAVAYLVSQYPALSHAFIEREVHALRERGTRVDTFTLNPCPQQQLASQAMREDARTTYVVKDKRRAALANLALLRTQPDAWLRGLSRALRTGELTPRARLWQLFYFAEAVTLHREMRRRGLRHVHVHFANAAADVARLTVALAKDLGEDWSWSFSMHGPTEFEAVQRFDLPAKVRSAGGVACISDFCRSQLMRMVDPAVWPRLDVVRMTVDPEAYPPPPEGRVRTEGEPLRVLYVGRLVPEKGGPVLLDAVTELRDAGVPLRVRMVGAGPLHETLAATIAARALEDVVELVGPLGQDDLPLEYREADVFCLPSFQEGLPVVLMEAMSTELPVVTTRIAGVTELVRDGQTGHVIPAGRADLLAQALREVAADPARRATQGAAGRAAVLQEFTPGTAAPAMQAFLARFGAARDRR</sequence>
<protein>
    <recommendedName>
        <fullName evidence="1">D-inositol 3-phosphate glycosyltransferase</fullName>
    </recommendedName>
</protein>
<dbReference type="InterPro" id="IPR050194">
    <property type="entry name" value="Glycosyltransferase_grp1"/>
</dbReference>
<accession>A0ABS9Q5Y5</accession>
<evidence type="ECO:0000313" key="4">
    <source>
        <dbReference type="EMBL" id="MCG7322767.1"/>
    </source>
</evidence>
<dbReference type="SUPFAM" id="SSF53756">
    <property type="entry name" value="UDP-Glycosyltransferase/glycogen phosphorylase"/>
    <property type="match status" value="1"/>
</dbReference>
<evidence type="ECO:0000259" key="3">
    <source>
        <dbReference type="Pfam" id="PF00534"/>
    </source>
</evidence>
<dbReference type="Gene3D" id="3.40.50.2000">
    <property type="entry name" value="Glycogen Phosphorylase B"/>
    <property type="match status" value="2"/>
</dbReference>
<dbReference type="RefSeq" id="WP_239265145.1">
    <property type="nucleotide sequence ID" value="NZ_DAMCTM010000007.1"/>
</dbReference>
<dbReference type="EMBL" id="JAKRCV010000045">
    <property type="protein sequence ID" value="MCG7322767.1"/>
    <property type="molecule type" value="Genomic_DNA"/>
</dbReference>
<gene>
    <name evidence="4" type="ORF">MHL29_12855</name>
</gene>
<dbReference type="PANTHER" id="PTHR45947:SF3">
    <property type="entry name" value="SULFOQUINOVOSYL TRANSFERASE SQD2"/>
    <property type="match status" value="1"/>
</dbReference>
<proteinExistence type="predicted"/>